<evidence type="ECO:0000313" key="3">
    <source>
        <dbReference type="Proteomes" id="UP001160148"/>
    </source>
</evidence>
<reference evidence="2 3" key="1">
    <citation type="submission" date="2023-01" db="EMBL/GenBank/DDBJ databases">
        <authorList>
            <person name="Whitehead M."/>
        </authorList>
    </citation>
    <scope>NUCLEOTIDE SEQUENCE [LARGE SCALE GENOMIC DNA]</scope>
</reference>
<dbReference type="EMBL" id="CARXXK010000001">
    <property type="protein sequence ID" value="CAI6342986.1"/>
    <property type="molecule type" value="Genomic_DNA"/>
</dbReference>
<dbReference type="AlphaFoldDB" id="A0AAV0VJN4"/>
<dbReference type="Proteomes" id="UP001160148">
    <property type="component" value="Unassembled WGS sequence"/>
</dbReference>
<sequence>MSESKIVKTSADAFLRAEPHGSGALGIAQMTRRGNGEDRQSSSVYQGRGSPIGSFGGDLLGTNQMYRGASHAVACVPTARDRKACIEMRRNV</sequence>
<protein>
    <submittedName>
        <fullName evidence="2">Uncharacterized protein</fullName>
    </submittedName>
</protein>
<proteinExistence type="predicted"/>
<comment type="caution">
    <text evidence="2">The sequence shown here is derived from an EMBL/GenBank/DDBJ whole genome shotgun (WGS) entry which is preliminary data.</text>
</comment>
<keyword evidence="3" id="KW-1185">Reference proteome</keyword>
<organism evidence="2 3">
    <name type="scientific">Macrosiphum euphorbiae</name>
    <name type="common">potato aphid</name>
    <dbReference type="NCBI Taxonomy" id="13131"/>
    <lineage>
        <taxon>Eukaryota</taxon>
        <taxon>Metazoa</taxon>
        <taxon>Ecdysozoa</taxon>
        <taxon>Arthropoda</taxon>
        <taxon>Hexapoda</taxon>
        <taxon>Insecta</taxon>
        <taxon>Pterygota</taxon>
        <taxon>Neoptera</taxon>
        <taxon>Paraneoptera</taxon>
        <taxon>Hemiptera</taxon>
        <taxon>Sternorrhyncha</taxon>
        <taxon>Aphidomorpha</taxon>
        <taxon>Aphidoidea</taxon>
        <taxon>Aphididae</taxon>
        <taxon>Macrosiphini</taxon>
        <taxon>Macrosiphum</taxon>
    </lineage>
</organism>
<accession>A0AAV0VJN4</accession>
<feature type="region of interest" description="Disordered" evidence="1">
    <location>
        <begin position="22"/>
        <end position="50"/>
    </location>
</feature>
<name>A0AAV0VJN4_9HEMI</name>
<gene>
    <name evidence="2" type="ORF">MEUPH1_LOCUS311</name>
</gene>
<evidence type="ECO:0000256" key="1">
    <source>
        <dbReference type="SAM" id="MobiDB-lite"/>
    </source>
</evidence>
<evidence type="ECO:0000313" key="2">
    <source>
        <dbReference type="EMBL" id="CAI6342986.1"/>
    </source>
</evidence>